<dbReference type="Pfam" id="PF11955">
    <property type="entry name" value="PORR"/>
    <property type="match status" value="1"/>
</dbReference>
<accession>A0A835PSV4</accession>
<comment type="caution">
    <text evidence="3">The sequence shown here is derived from an EMBL/GenBank/DDBJ whole genome shotgun (WGS) entry which is preliminary data.</text>
</comment>
<feature type="domain" description="PORR" evidence="2">
    <location>
        <begin position="89"/>
        <end position="413"/>
    </location>
</feature>
<organism evidence="3 4">
    <name type="scientific">Vanilla planifolia</name>
    <name type="common">Vanilla</name>
    <dbReference type="NCBI Taxonomy" id="51239"/>
    <lineage>
        <taxon>Eukaryota</taxon>
        <taxon>Viridiplantae</taxon>
        <taxon>Streptophyta</taxon>
        <taxon>Embryophyta</taxon>
        <taxon>Tracheophyta</taxon>
        <taxon>Spermatophyta</taxon>
        <taxon>Magnoliopsida</taxon>
        <taxon>Liliopsida</taxon>
        <taxon>Asparagales</taxon>
        <taxon>Orchidaceae</taxon>
        <taxon>Vanilloideae</taxon>
        <taxon>Vanilleae</taxon>
        <taxon>Vanilla</taxon>
    </lineage>
</organism>
<feature type="region of interest" description="Disordered" evidence="1">
    <location>
        <begin position="1"/>
        <end position="25"/>
    </location>
</feature>
<dbReference type="AlphaFoldDB" id="A0A835PSV4"/>
<dbReference type="PANTHER" id="PTHR31476:SF13">
    <property type="entry name" value="PROTEIN WHAT'S THIS FACTOR 9, MITOCHONDRIAL"/>
    <property type="match status" value="1"/>
</dbReference>
<name>A0A835PSV4_VANPL</name>
<dbReference type="Proteomes" id="UP000639772">
    <property type="component" value="Chromosome 12"/>
</dbReference>
<reference evidence="3 4" key="1">
    <citation type="journal article" date="2020" name="Nat. Food">
        <title>A phased Vanilla planifolia genome enables genetic improvement of flavour and production.</title>
        <authorList>
            <person name="Hasing T."/>
            <person name="Tang H."/>
            <person name="Brym M."/>
            <person name="Khazi F."/>
            <person name="Huang T."/>
            <person name="Chambers A.H."/>
        </authorList>
    </citation>
    <scope>NUCLEOTIDE SEQUENCE [LARGE SCALE GENOMIC DNA]</scope>
    <source>
        <tissue evidence="3">Leaf</tissue>
    </source>
</reference>
<dbReference type="GO" id="GO:0003723">
    <property type="term" value="F:RNA binding"/>
    <property type="evidence" value="ECO:0007669"/>
    <property type="project" value="InterPro"/>
</dbReference>
<dbReference type="EMBL" id="JADCNM010000012">
    <property type="protein sequence ID" value="KAG0459635.1"/>
    <property type="molecule type" value="Genomic_DNA"/>
</dbReference>
<evidence type="ECO:0000256" key="1">
    <source>
        <dbReference type="SAM" id="MobiDB-lite"/>
    </source>
</evidence>
<dbReference type="PANTHER" id="PTHR31476">
    <property type="entry name" value="PROTEIN WHAT'S THIS FACTOR 1 HOMOLOG, CHLOROPLASTIC"/>
    <property type="match status" value="1"/>
</dbReference>
<sequence>MREVLLKGKKPSPQNDPVRTEPTEGSCAELSGETRIYDHLDRKNFTAERKAMLIGRKVRRNLFFHCSKILDAFYYLQKVSYVEVSMKWKKDPFFDSIDILTKARELRPLLSLKNIIAKEPEKCIPISAVSKRDRELEISGRVASFLRRYPAVFEEFTGPKHNLPWFRLTQEAIHLDQKERDVYLKRRPEILDRLRRFIMMSRNNVVPLRIIQGMLWYLGLPEDFLKNSEEISDGLFRVVEIGDGEQGLSTEANPNEQVFSALQKYAMKQDTIGPVTFPLFPSKGLRLKKKIENWLEEFQRIPYVSPYEDFSSLDPNSDISEKRVVGVLHELLCLFVDNSAERRKLLCLKKFLGLPQKFHKAFERHPHVFYLLLKSKTCFVVLKEAYCGCTTTEIGRHPMLETRNQYVKLMSKSQGMLRSRRNKKPYVESEGGIGFKPEKGHEKEFNDIL</sequence>
<feature type="region of interest" description="Disordered" evidence="1">
    <location>
        <begin position="427"/>
        <end position="449"/>
    </location>
</feature>
<dbReference type="InterPro" id="IPR021099">
    <property type="entry name" value="PORR_domain"/>
</dbReference>
<protein>
    <recommendedName>
        <fullName evidence="2">PORR domain-containing protein</fullName>
    </recommendedName>
</protein>
<gene>
    <name evidence="3" type="ORF">HPP92_022763</name>
</gene>
<evidence type="ECO:0000259" key="2">
    <source>
        <dbReference type="Pfam" id="PF11955"/>
    </source>
</evidence>
<dbReference type="InterPro" id="IPR045040">
    <property type="entry name" value="PORR_fam"/>
</dbReference>
<feature type="compositionally biased region" description="Basic and acidic residues" evidence="1">
    <location>
        <begin position="436"/>
        <end position="449"/>
    </location>
</feature>
<evidence type="ECO:0000313" key="4">
    <source>
        <dbReference type="Proteomes" id="UP000639772"/>
    </source>
</evidence>
<dbReference type="OrthoDB" id="627307at2759"/>
<proteinExistence type="predicted"/>
<evidence type="ECO:0000313" key="3">
    <source>
        <dbReference type="EMBL" id="KAG0459635.1"/>
    </source>
</evidence>